<evidence type="ECO:0000313" key="3">
    <source>
        <dbReference type="Proteomes" id="UP000335636"/>
    </source>
</evidence>
<dbReference type="PANTHER" id="PTHR23093">
    <property type="entry name" value="SIMILAR TO CHROMOSOME 3 OPEN READING FRAME 20"/>
    <property type="match status" value="1"/>
</dbReference>
<dbReference type="PANTHER" id="PTHR23093:SF17">
    <property type="entry name" value="GLUTAMATE-RICH PROTEIN 6B"/>
    <property type="match status" value="1"/>
</dbReference>
<organism evidence="2 3">
    <name type="scientific">Marmota monax</name>
    <name type="common">Woodchuck</name>
    <dbReference type="NCBI Taxonomy" id="9995"/>
    <lineage>
        <taxon>Eukaryota</taxon>
        <taxon>Metazoa</taxon>
        <taxon>Chordata</taxon>
        <taxon>Craniata</taxon>
        <taxon>Vertebrata</taxon>
        <taxon>Euteleostomi</taxon>
        <taxon>Mammalia</taxon>
        <taxon>Eutheria</taxon>
        <taxon>Euarchontoglires</taxon>
        <taxon>Glires</taxon>
        <taxon>Rodentia</taxon>
        <taxon>Sciuromorpha</taxon>
        <taxon>Sciuridae</taxon>
        <taxon>Xerinae</taxon>
        <taxon>Marmotini</taxon>
        <taxon>Marmota</taxon>
    </lineage>
</organism>
<comment type="caution">
    <text evidence="2">The sequence shown here is derived from an EMBL/GenBank/DDBJ whole genome shotgun (WGS) entry which is preliminary data.</text>
</comment>
<evidence type="ECO:0000313" key="2">
    <source>
        <dbReference type="EMBL" id="VTJ75051.1"/>
    </source>
</evidence>
<dbReference type="AlphaFoldDB" id="A0A5E4C1L5"/>
<keyword evidence="3" id="KW-1185">Reference proteome</keyword>
<protein>
    <recommendedName>
        <fullName evidence="1">FAM194 C-terminal domain-containing protein</fullName>
    </recommendedName>
</protein>
<dbReference type="Proteomes" id="UP000335636">
    <property type="component" value="Unassembled WGS sequence"/>
</dbReference>
<accession>A0A5E4C1L5</accession>
<proteinExistence type="predicted"/>
<reference evidence="2" key="1">
    <citation type="submission" date="2019-04" db="EMBL/GenBank/DDBJ databases">
        <authorList>
            <person name="Alioto T."/>
            <person name="Alioto T."/>
        </authorList>
    </citation>
    <scope>NUCLEOTIDE SEQUENCE [LARGE SCALE GENOMIC DNA]</scope>
</reference>
<feature type="domain" description="FAM194 C-terminal" evidence="1">
    <location>
        <begin position="33"/>
        <end position="187"/>
    </location>
</feature>
<gene>
    <name evidence="2" type="ORF">MONAX_5E005447</name>
</gene>
<evidence type="ECO:0000259" key="1">
    <source>
        <dbReference type="Pfam" id="PF14977"/>
    </source>
</evidence>
<dbReference type="Pfam" id="PF14977">
    <property type="entry name" value="FAM194"/>
    <property type="match status" value="1"/>
</dbReference>
<sequence length="231" mass="26306">MMEPEPEGKKRVGGKKKVELDTEWIQEVKVRKGDGKLILYPNENIFQVLFPDGTGQIHYPSGRLALLISCTDGEEFTYIILEDSLEASIRALVNNSGHATFNDENGFIWSSLSSSLGYYFPKGKNQKAWNWWNLQVHVHVPPFQPISLKINSYIQVHIRSQDKIIFSFLHRQKQFRLNLGTKFKAAAGLARPCHGSQGHLCVTLTHRKTRPPSLTWCLPICTRFSDNFPAP</sequence>
<dbReference type="EMBL" id="CABDUW010000777">
    <property type="protein sequence ID" value="VTJ75051.1"/>
    <property type="molecule type" value="Genomic_DNA"/>
</dbReference>
<dbReference type="InterPro" id="IPR029281">
    <property type="entry name" value="FAM194_C"/>
</dbReference>
<name>A0A5E4C1L5_MARMO</name>